<organism evidence="2">
    <name type="scientific">uncultured Caudovirales phage</name>
    <dbReference type="NCBI Taxonomy" id="2100421"/>
    <lineage>
        <taxon>Viruses</taxon>
        <taxon>Duplodnaviria</taxon>
        <taxon>Heunggongvirae</taxon>
        <taxon>Uroviricota</taxon>
        <taxon>Caudoviricetes</taxon>
        <taxon>Peduoviridae</taxon>
        <taxon>Maltschvirus</taxon>
        <taxon>Maltschvirus maltsch</taxon>
    </lineage>
</organism>
<protein>
    <submittedName>
        <fullName evidence="2">Uncharacterized protein</fullName>
    </submittedName>
</protein>
<dbReference type="EMBL" id="LR797536">
    <property type="protein sequence ID" value="CAB4223298.1"/>
    <property type="molecule type" value="Genomic_DNA"/>
</dbReference>
<name>A0A6J5SAB5_9CAUD</name>
<evidence type="ECO:0000313" key="1">
    <source>
        <dbReference type="EMBL" id="CAB4176477.1"/>
    </source>
</evidence>
<dbReference type="EMBL" id="LR796943">
    <property type="protein sequence ID" value="CAB4176477.1"/>
    <property type="molecule type" value="Genomic_DNA"/>
</dbReference>
<gene>
    <name evidence="2" type="ORF">UFOVP1425_36</name>
    <name evidence="3" type="ORF">UFOVP1672_14</name>
    <name evidence="1" type="ORF">UFOVP988_36</name>
</gene>
<sequence>MAATVVIYEKNGAGGTTTDKTSGTVRFKNADNSTVDLVNPLVKPGTGFDYSYEKWLRAGVTGGSFSQITGLVAYTDGANGFGAGVEMFWKSVATYATPAEATGTTGYVDAFTYVSGTSLALNAGTVVGTGQMGDHLVAFVRINGTTVSGGLTASETATIAWSEI</sequence>
<evidence type="ECO:0000313" key="3">
    <source>
        <dbReference type="EMBL" id="CAB4223298.1"/>
    </source>
</evidence>
<evidence type="ECO:0000313" key="2">
    <source>
        <dbReference type="EMBL" id="CAB4210734.1"/>
    </source>
</evidence>
<proteinExistence type="predicted"/>
<reference evidence="2" key="1">
    <citation type="submission" date="2020-05" db="EMBL/GenBank/DDBJ databases">
        <authorList>
            <person name="Chiriac C."/>
            <person name="Salcher M."/>
            <person name="Ghai R."/>
            <person name="Kavagutti S V."/>
        </authorList>
    </citation>
    <scope>NUCLEOTIDE SEQUENCE</scope>
</reference>
<dbReference type="EMBL" id="LR797367">
    <property type="protein sequence ID" value="CAB4210734.1"/>
    <property type="molecule type" value="Genomic_DNA"/>
</dbReference>
<accession>A0A6J5SAB5</accession>